<dbReference type="InterPro" id="IPR001387">
    <property type="entry name" value="Cro/C1-type_HTH"/>
</dbReference>
<dbReference type="InterPro" id="IPR010982">
    <property type="entry name" value="Lambda_DNA-bd_dom_sf"/>
</dbReference>
<dbReference type="KEGG" id="pph:Ppha_2125"/>
<dbReference type="STRING" id="324925.Ppha_2125"/>
<evidence type="ECO:0000259" key="1">
    <source>
        <dbReference type="PROSITE" id="PS50943"/>
    </source>
</evidence>
<dbReference type="GO" id="GO:0003677">
    <property type="term" value="F:DNA binding"/>
    <property type="evidence" value="ECO:0007669"/>
    <property type="project" value="InterPro"/>
</dbReference>
<feature type="domain" description="HTH cro/C1-type" evidence="1">
    <location>
        <begin position="35"/>
        <end position="91"/>
    </location>
</feature>
<dbReference type="RefSeq" id="WP_012508808.1">
    <property type="nucleotide sequence ID" value="NC_011060.1"/>
</dbReference>
<dbReference type="SMART" id="SM00530">
    <property type="entry name" value="HTH_XRE"/>
    <property type="match status" value="1"/>
</dbReference>
<evidence type="ECO:0000313" key="2">
    <source>
        <dbReference type="EMBL" id="ACF44331.1"/>
    </source>
</evidence>
<dbReference type="Proteomes" id="UP000002724">
    <property type="component" value="Chromosome"/>
</dbReference>
<dbReference type="Gene3D" id="1.10.260.40">
    <property type="entry name" value="lambda repressor-like DNA-binding domains"/>
    <property type="match status" value="1"/>
</dbReference>
<name>B4SD72_PELPB</name>
<protein>
    <submittedName>
        <fullName evidence="2">Transcriptional regulator, XRE family</fullName>
    </submittedName>
</protein>
<gene>
    <name evidence="2" type="ordered locus">Ppha_2125</name>
</gene>
<dbReference type="EMBL" id="CP001110">
    <property type="protein sequence ID" value="ACF44331.1"/>
    <property type="molecule type" value="Genomic_DNA"/>
</dbReference>
<accession>B4SD72</accession>
<dbReference type="AlphaFoldDB" id="B4SD72"/>
<sequence>MDDLQRAIAKRKSLDPEFAKTFDNEYEEFKIGVLLKEARKNAGLTQEALAEKLNTKKSAISRIENHSEDIRLSTLHHYAEALGKKVHVSIL</sequence>
<dbReference type="OrthoDB" id="337567at2"/>
<evidence type="ECO:0000313" key="3">
    <source>
        <dbReference type="Proteomes" id="UP000002724"/>
    </source>
</evidence>
<proteinExistence type="predicted"/>
<dbReference type="Pfam" id="PF01381">
    <property type="entry name" value="HTH_3"/>
    <property type="match status" value="1"/>
</dbReference>
<dbReference type="SUPFAM" id="SSF47413">
    <property type="entry name" value="lambda repressor-like DNA-binding domains"/>
    <property type="match status" value="1"/>
</dbReference>
<organism evidence="2 3">
    <name type="scientific">Pelodictyon phaeoclathratiforme (strain DSM 5477 / BU-1)</name>
    <dbReference type="NCBI Taxonomy" id="324925"/>
    <lineage>
        <taxon>Bacteria</taxon>
        <taxon>Pseudomonadati</taxon>
        <taxon>Chlorobiota</taxon>
        <taxon>Chlorobiia</taxon>
        <taxon>Chlorobiales</taxon>
        <taxon>Chlorobiaceae</taxon>
        <taxon>Chlorobium/Pelodictyon group</taxon>
        <taxon>Pelodictyon</taxon>
    </lineage>
</organism>
<dbReference type="PROSITE" id="PS50943">
    <property type="entry name" value="HTH_CROC1"/>
    <property type="match status" value="1"/>
</dbReference>
<dbReference type="eggNOG" id="COG1396">
    <property type="taxonomic scope" value="Bacteria"/>
</dbReference>
<dbReference type="HOGENOM" id="CLU_066192_18_2_10"/>
<reference evidence="2 3" key="1">
    <citation type="submission" date="2008-06" db="EMBL/GenBank/DDBJ databases">
        <title>Complete sequence of Pelodictyon phaeoclathratiforme BU-1.</title>
        <authorList>
            <consortium name="US DOE Joint Genome Institute"/>
            <person name="Lucas S."/>
            <person name="Copeland A."/>
            <person name="Lapidus A."/>
            <person name="Glavina del Rio T."/>
            <person name="Dalin E."/>
            <person name="Tice H."/>
            <person name="Bruce D."/>
            <person name="Goodwin L."/>
            <person name="Pitluck S."/>
            <person name="Schmutz J."/>
            <person name="Larimer F."/>
            <person name="Land M."/>
            <person name="Hauser L."/>
            <person name="Kyrpides N."/>
            <person name="Mikhailova N."/>
            <person name="Liu Z."/>
            <person name="Li T."/>
            <person name="Zhao F."/>
            <person name="Overmann J."/>
            <person name="Bryant D.A."/>
            <person name="Richardson P."/>
        </authorList>
    </citation>
    <scope>NUCLEOTIDE SEQUENCE [LARGE SCALE GENOMIC DNA]</scope>
    <source>
        <strain evidence="3">DSM 5477 / BU-1</strain>
    </source>
</reference>
<dbReference type="CDD" id="cd00093">
    <property type="entry name" value="HTH_XRE"/>
    <property type="match status" value="1"/>
</dbReference>
<keyword evidence="3" id="KW-1185">Reference proteome</keyword>